<dbReference type="EMBL" id="SWAU01000004">
    <property type="protein sequence ID" value="TKA98383.1"/>
    <property type="molecule type" value="Genomic_DNA"/>
</dbReference>
<protein>
    <submittedName>
        <fullName evidence="1">DUF3307 domain-containing protein</fullName>
    </submittedName>
</protein>
<dbReference type="Pfam" id="PF11750">
    <property type="entry name" value="DUF3307"/>
    <property type="match status" value="1"/>
</dbReference>
<gene>
    <name evidence="1" type="ORF">FAZ78_01060</name>
</gene>
<organism evidence="1 2">
    <name type="scientific">Cereibacter changlensis</name>
    <dbReference type="NCBI Taxonomy" id="402884"/>
    <lineage>
        <taxon>Bacteria</taxon>
        <taxon>Pseudomonadati</taxon>
        <taxon>Pseudomonadota</taxon>
        <taxon>Alphaproteobacteria</taxon>
        <taxon>Rhodobacterales</taxon>
        <taxon>Paracoccaceae</taxon>
        <taxon>Cereibacter</taxon>
    </lineage>
</organism>
<evidence type="ECO:0000313" key="1">
    <source>
        <dbReference type="EMBL" id="TKA98383.1"/>
    </source>
</evidence>
<dbReference type="AlphaFoldDB" id="A0A4U0Z9W5"/>
<comment type="caution">
    <text evidence="1">The sequence shown here is derived from an EMBL/GenBank/DDBJ whole genome shotgun (WGS) entry which is preliminary data.</text>
</comment>
<proteinExistence type="predicted"/>
<accession>A0A4U0Z9W5</accession>
<dbReference type="Proteomes" id="UP000306340">
    <property type="component" value="Unassembled WGS sequence"/>
</dbReference>
<reference evidence="1 2" key="1">
    <citation type="submission" date="2019-04" db="EMBL/GenBank/DDBJ databases">
        <title>Crypto-aerobic microbial life in anoxic (sulfidic) marine sediments.</title>
        <authorList>
            <person name="Bhattacharya S."/>
            <person name="Roy C."/>
            <person name="Mondal N."/>
            <person name="Sarkar J."/>
            <person name="Mandal S."/>
            <person name="Rameez M.J."/>
            <person name="Ghosh W."/>
        </authorList>
    </citation>
    <scope>NUCLEOTIDE SEQUENCE [LARGE SCALE GENOMIC DNA]</scope>
    <source>
        <strain evidence="1 2">SBBC</strain>
    </source>
</reference>
<evidence type="ECO:0000313" key="2">
    <source>
        <dbReference type="Proteomes" id="UP000306340"/>
    </source>
</evidence>
<dbReference type="InterPro" id="IPR021737">
    <property type="entry name" value="Phage_phiKZ_Orf197"/>
</dbReference>
<name>A0A4U0Z9W5_9RHOB</name>
<sequence>MLVGMALLACKHFVADYLLQPDWIRRDKGRYGGRGGVVHAAAHGALSVPACLVLGLGAAPAFLLCGTEAVLHYHIDFAKARISARLGDGPERWRFWAFFGFDQLLHQLTNIAMLAVAIWWLRGGG</sequence>